<feature type="chain" id="PRO_5001640570" description="SCP domain-containing protein" evidence="1">
    <location>
        <begin position="24"/>
        <end position="152"/>
    </location>
</feature>
<dbReference type="AlphaFoldDB" id="A0A067FV41"/>
<evidence type="ECO:0000259" key="2">
    <source>
        <dbReference type="SMART" id="SM00198"/>
    </source>
</evidence>
<proteinExistence type="predicted"/>
<dbReference type="PANTHER" id="PTHR10334">
    <property type="entry name" value="CYSTEINE-RICH SECRETORY PROTEIN-RELATED"/>
    <property type="match status" value="1"/>
</dbReference>
<dbReference type="Proteomes" id="UP000027120">
    <property type="component" value="Unassembled WGS sequence"/>
</dbReference>
<dbReference type="SUPFAM" id="SSF55797">
    <property type="entry name" value="PR-1-like"/>
    <property type="match status" value="1"/>
</dbReference>
<feature type="signal peptide" evidence="1">
    <location>
        <begin position="1"/>
        <end position="23"/>
    </location>
</feature>
<gene>
    <name evidence="3" type="ORF">CISIN_1g047831mg</name>
</gene>
<keyword evidence="1" id="KW-0732">Signal</keyword>
<name>A0A067FV41_CITSI</name>
<dbReference type="EMBL" id="KK784897">
    <property type="protein sequence ID" value="KDO67307.1"/>
    <property type="molecule type" value="Genomic_DNA"/>
</dbReference>
<evidence type="ECO:0000256" key="1">
    <source>
        <dbReference type="SAM" id="SignalP"/>
    </source>
</evidence>
<dbReference type="SMR" id="A0A067FV41"/>
<reference evidence="3 4" key="1">
    <citation type="submission" date="2014-04" db="EMBL/GenBank/DDBJ databases">
        <authorList>
            <consortium name="International Citrus Genome Consortium"/>
            <person name="Gmitter F."/>
            <person name="Chen C."/>
            <person name="Farmerie W."/>
            <person name="Harkins T."/>
            <person name="Desany B."/>
            <person name="Mohiuddin M."/>
            <person name="Kodira C."/>
            <person name="Borodovsky M."/>
            <person name="Lomsadze A."/>
            <person name="Burns P."/>
            <person name="Jenkins J."/>
            <person name="Prochnik S."/>
            <person name="Shu S."/>
            <person name="Chapman J."/>
            <person name="Pitluck S."/>
            <person name="Schmutz J."/>
            <person name="Rokhsar D."/>
        </authorList>
    </citation>
    <scope>NUCLEOTIDE SEQUENCE</scope>
</reference>
<protein>
    <recommendedName>
        <fullName evidence="2">SCP domain-containing protein</fullName>
    </recommendedName>
</protein>
<evidence type="ECO:0000313" key="4">
    <source>
        <dbReference type="Proteomes" id="UP000027120"/>
    </source>
</evidence>
<dbReference type="InterPro" id="IPR035940">
    <property type="entry name" value="CAP_sf"/>
</dbReference>
<sequence>MEIRALFSCALLGIFLLFLQSHCHNLAINFHQDVYLKGSPQRNTIQQYPVTRKIVKAKLGLPPLQWRKKLANFASWWVNQQRRDCDLVHSNSNHGESLFWGSGKNWKSADAVAAWAAEQGYYNHKTNSCSRYKDCLRYTQMVWRQSLKVGCL</sequence>
<dbReference type="SMART" id="SM00198">
    <property type="entry name" value="SCP"/>
    <property type="match status" value="1"/>
</dbReference>
<dbReference type="Gene3D" id="3.40.33.10">
    <property type="entry name" value="CAP"/>
    <property type="match status" value="1"/>
</dbReference>
<dbReference type="STRING" id="2711.A0A067FV41"/>
<dbReference type="GO" id="GO:0005615">
    <property type="term" value="C:extracellular space"/>
    <property type="evidence" value="ECO:0000318"/>
    <property type="project" value="GO_Central"/>
</dbReference>
<dbReference type="PRINTS" id="PR00837">
    <property type="entry name" value="V5TPXLIKE"/>
</dbReference>
<keyword evidence="4" id="KW-1185">Reference proteome</keyword>
<accession>A0A067FV41</accession>
<organism evidence="3 4">
    <name type="scientific">Citrus sinensis</name>
    <name type="common">Sweet orange</name>
    <name type="synonym">Citrus aurantium var. sinensis</name>
    <dbReference type="NCBI Taxonomy" id="2711"/>
    <lineage>
        <taxon>Eukaryota</taxon>
        <taxon>Viridiplantae</taxon>
        <taxon>Streptophyta</taxon>
        <taxon>Embryophyta</taxon>
        <taxon>Tracheophyta</taxon>
        <taxon>Spermatophyta</taxon>
        <taxon>Magnoliopsida</taxon>
        <taxon>eudicotyledons</taxon>
        <taxon>Gunneridae</taxon>
        <taxon>Pentapetalae</taxon>
        <taxon>rosids</taxon>
        <taxon>malvids</taxon>
        <taxon>Sapindales</taxon>
        <taxon>Rutaceae</taxon>
        <taxon>Aurantioideae</taxon>
        <taxon>Citrus</taxon>
    </lineage>
</organism>
<evidence type="ECO:0000313" key="3">
    <source>
        <dbReference type="EMBL" id="KDO67307.1"/>
    </source>
</evidence>
<dbReference type="Pfam" id="PF00188">
    <property type="entry name" value="CAP"/>
    <property type="match status" value="1"/>
</dbReference>
<feature type="domain" description="SCP" evidence="2">
    <location>
        <begin position="44"/>
        <end position="151"/>
    </location>
</feature>
<dbReference type="InterPro" id="IPR001283">
    <property type="entry name" value="CRISP-related"/>
</dbReference>
<dbReference type="InterPro" id="IPR014044">
    <property type="entry name" value="CAP_dom"/>
</dbReference>